<dbReference type="InterPro" id="IPR016177">
    <property type="entry name" value="DNA-bd_dom_sf"/>
</dbReference>
<dbReference type="AlphaFoldDB" id="A0A2K2B1Y7"/>
<evidence type="ECO:0000313" key="9">
    <source>
        <dbReference type="EMBL" id="PNT43792.1"/>
    </source>
</evidence>
<dbReference type="Gene3D" id="3.30.730.10">
    <property type="entry name" value="AP2/ERF domain"/>
    <property type="match status" value="1"/>
</dbReference>
<organism evidence="9 10">
    <name type="scientific">Populus trichocarpa</name>
    <name type="common">Western balsam poplar</name>
    <name type="synonym">Populus balsamifera subsp. trichocarpa</name>
    <dbReference type="NCBI Taxonomy" id="3694"/>
    <lineage>
        <taxon>Eukaryota</taxon>
        <taxon>Viridiplantae</taxon>
        <taxon>Streptophyta</taxon>
        <taxon>Embryophyta</taxon>
        <taxon>Tracheophyta</taxon>
        <taxon>Spermatophyta</taxon>
        <taxon>Magnoliopsida</taxon>
        <taxon>eudicotyledons</taxon>
        <taxon>Gunneridae</taxon>
        <taxon>Pentapetalae</taxon>
        <taxon>rosids</taxon>
        <taxon>fabids</taxon>
        <taxon>Malpighiales</taxon>
        <taxon>Salicaceae</taxon>
        <taxon>Saliceae</taxon>
        <taxon>Populus</taxon>
    </lineage>
</organism>
<evidence type="ECO:0000256" key="3">
    <source>
        <dbReference type="ARBA" id="ARBA00023125"/>
    </source>
</evidence>
<evidence type="ECO:0000256" key="1">
    <source>
        <dbReference type="ARBA" id="ARBA00004123"/>
    </source>
</evidence>
<dbReference type="Pfam" id="PF00847">
    <property type="entry name" value="AP2"/>
    <property type="match status" value="1"/>
</dbReference>
<dbReference type="PROSITE" id="PS51032">
    <property type="entry name" value="AP2_ERF"/>
    <property type="match status" value="1"/>
</dbReference>
<dbReference type="SUPFAM" id="SSF54171">
    <property type="entry name" value="DNA-binding domain"/>
    <property type="match status" value="1"/>
</dbReference>
<keyword evidence="10" id="KW-1185">Reference proteome</keyword>
<reference evidence="9 10" key="1">
    <citation type="journal article" date="2006" name="Science">
        <title>The genome of black cottonwood, Populus trichocarpa (Torr. &amp; Gray).</title>
        <authorList>
            <person name="Tuskan G.A."/>
            <person name="Difazio S."/>
            <person name="Jansson S."/>
            <person name="Bohlmann J."/>
            <person name="Grigoriev I."/>
            <person name="Hellsten U."/>
            <person name="Putnam N."/>
            <person name="Ralph S."/>
            <person name="Rombauts S."/>
            <person name="Salamov A."/>
            <person name="Schein J."/>
            <person name="Sterck L."/>
            <person name="Aerts A."/>
            <person name="Bhalerao R.R."/>
            <person name="Bhalerao R.P."/>
            <person name="Blaudez D."/>
            <person name="Boerjan W."/>
            <person name="Brun A."/>
            <person name="Brunner A."/>
            <person name="Busov V."/>
            <person name="Campbell M."/>
            <person name="Carlson J."/>
            <person name="Chalot M."/>
            <person name="Chapman J."/>
            <person name="Chen G.L."/>
            <person name="Cooper D."/>
            <person name="Coutinho P.M."/>
            <person name="Couturier J."/>
            <person name="Covert S."/>
            <person name="Cronk Q."/>
            <person name="Cunningham R."/>
            <person name="Davis J."/>
            <person name="Degroeve S."/>
            <person name="Dejardin A."/>
            <person name="Depamphilis C."/>
            <person name="Detter J."/>
            <person name="Dirks B."/>
            <person name="Dubchak I."/>
            <person name="Duplessis S."/>
            <person name="Ehlting J."/>
            <person name="Ellis B."/>
            <person name="Gendler K."/>
            <person name="Goodstein D."/>
            <person name="Gribskov M."/>
            <person name="Grimwood J."/>
            <person name="Groover A."/>
            <person name="Gunter L."/>
            <person name="Hamberger B."/>
            <person name="Heinze B."/>
            <person name="Helariutta Y."/>
            <person name="Henrissat B."/>
            <person name="Holligan D."/>
            <person name="Holt R."/>
            <person name="Huang W."/>
            <person name="Islam-Faridi N."/>
            <person name="Jones S."/>
            <person name="Jones-Rhoades M."/>
            <person name="Jorgensen R."/>
            <person name="Joshi C."/>
            <person name="Kangasjarvi J."/>
            <person name="Karlsson J."/>
            <person name="Kelleher C."/>
            <person name="Kirkpatrick R."/>
            <person name="Kirst M."/>
            <person name="Kohler A."/>
            <person name="Kalluri U."/>
            <person name="Larimer F."/>
            <person name="Leebens-Mack J."/>
            <person name="Leple J.C."/>
            <person name="Locascio P."/>
            <person name="Lou Y."/>
            <person name="Lucas S."/>
            <person name="Martin F."/>
            <person name="Montanini B."/>
            <person name="Napoli C."/>
            <person name="Nelson D.R."/>
            <person name="Nelson C."/>
            <person name="Nieminen K."/>
            <person name="Nilsson O."/>
            <person name="Pereda V."/>
            <person name="Peter G."/>
            <person name="Philippe R."/>
            <person name="Pilate G."/>
            <person name="Poliakov A."/>
            <person name="Razumovskaya J."/>
            <person name="Richardson P."/>
            <person name="Rinaldi C."/>
            <person name="Ritland K."/>
            <person name="Rouze P."/>
            <person name="Ryaboy D."/>
            <person name="Schmutz J."/>
            <person name="Schrader J."/>
            <person name="Segerman B."/>
            <person name="Shin H."/>
            <person name="Siddiqui A."/>
            <person name="Sterky F."/>
            <person name="Terry A."/>
            <person name="Tsai C.J."/>
            <person name="Uberbacher E."/>
            <person name="Unneberg P."/>
            <person name="Vahala J."/>
            <person name="Wall K."/>
            <person name="Wessler S."/>
            <person name="Yang G."/>
            <person name="Yin T."/>
            <person name="Douglas C."/>
            <person name="Marra M."/>
            <person name="Sandberg G."/>
            <person name="Van de Peer Y."/>
            <person name="Rokhsar D."/>
        </authorList>
    </citation>
    <scope>NUCLEOTIDE SEQUENCE [LARGE SCALE GENOMIC DNA]</scope>
    <source>
        <strain evidence="10">cv. Nisqually</strain>
    </source>
</reference>
<evidence type="ECO:0000256" key="6">
    <source>
        <dbReference type="ARBA" id="ARBA00023242"/>
    </source>
</evidence>
<evidence type="ECO:0000259" key="8">
    <source>
        <dbReference type="PROSITE" id="PS51032"/>
    </source>
</evidence>
<dbReference type="CDD" id="cd00018">
    <property type="entry name" value="AP2"/>
    <property type="match status" value="1"/>
</dbReference>
<keyword evidence="4" id="KW-0010">Activator</keyword>
<keyword evidence="3" id="KW-0238">DNA-binding</keyword>
<evidence type="ECO:0000256" key="7">
    <source>
        <dbReference type="ARBA" id="ARBA00024343"/>
    </source>
</evidence>
<comment type="similarity">
    <text evidence="7">Belongs to the AP2/ERF transcription factor family. ERF subfamily.</text>
</comment>
<dbReference type="FunFam" id="3.30.730.10:FF:000001">
    <property type="entry name" value="Ethylene-responsive transcription factor 2"/>
    <property type="match status" value="1"/>
</dbReference>
<dbReference type="GO" id="GO:0003700">
    <property type="term" value="F:DNA-binding transcription factor activity"/>
    <property type="evidence" value="ECO:0007669"/>
    <property type="project" value="InterPro"/>
</dbReference>
<dbReference type="InterPro" id="IPR036955">
    <property type="entry name" value="AP2/ERF_dom_sf"/>
</dbReference>
<evidence type="ECO:0000256" key="4">
    <source>
        <dbReference type="ARBA" id="ARBA00023159"/>
    </source>
</evidence>
<keyword evidence="6" id="KW-0539">Nucleus</keyword>
<name>A0A2K2B1Y7_POPTR</name>
<dbReference type="STRING" id="3694.A0A2K2B1Y7"/>
<dbReference type="InterPro" id="IPR051032">
    <property type="entry name" value="AP2/ERF_TF_ERF_subfamily"/>
</dbReference>
<protein>
    <recommendedName>
        <fullName evidence="8">AP2/ERF domain-containing protein</fullName>
    </recommendedName>
</protein>
<keyword evidence="2" id="KW-0805">Transcription regulation</keyword>
<comment type="subcellular location">
    <subcellularLocation>
        <location evidence="1">Nucleus</location>
    </subcellularLocation>
</comment>
<dbReference type="PANTHER" id="PTHR31985:SF100">
    <property type="entry name" value="ETHYLENE-RESPONSIVE TRANSCRIPTION FACTOR ERF022"/>
    <property type="match status" value="1"/>
</dbReference>
<dbReference type="InParanoid" id="A0A2K2B1Y7"/>
<keyword evidence="5" id="KW-0804">Transcription</keyword>
<dbReference type="SMART" id="SM00380">
    <property type="entry name" value="AP2"/>
    <property type="match status" value="1"/>
</dbReference>
<dbReference type="SMR" id="A0A2K2B1Y7"/>
<gene>
    <name evidence="9" type="ORF">POPTR_003G054100</name>
</gene>
<dbReference type="Proteomes" id="UP000006729">
    <property type="component" value="Chromosome 3"/>
</dbReference>
<evidence type="ECO:0000256" key="2">
    <source>
        <dbReference type="ARBA" id="ARBA00023015"/>
    </source>
</evidence>
<feature type="domain" description="AP2/ERF" evidence="8">
    <location>
        <begin position="17"/>
        <end position="74"/>
    </location>
</feature>
<dbReference type="GO" id="GO:0005634">
    <property type="term" value="C:nucleus"/>
    <property type="evidence" value="ECO:0007669"/>
    <property type="project" value="UniProtKB-SubCell"/>
</dbReference>
<dbReference type="EMBL" id="CM009292">
    <property type="protein sequence ID" value="PNT43792.1"/>
    <property type="molecule type" value="Genomic_DNA"/>
</dbReference>
<accession>A0A2K2B1Y7</accession>
<dbReference type="GO" id="GO:0003677">
    <property type="term" value="F:DNA binding"/>
    <property type="evidence" value="ECO:0007669"/>
    <property type="project" value="UniProtKB-KW"/>
</dbReference>
<evidence type="ECO:0000313" key="10">
    <source>
        <dbReference type="Proteomes" id="UP000006729"/>
    </source>
</evidence>
<sequence length="189" mass="20925">MEGRSRDAHGDQISTPRYRGIRQRKWGTWVSEIREPGQKTRIWLGSYEKPEMAAVAYDVAALHLRGRGAQLNFPEMEDSLPRPASSRAEDVQAAAREAALLFSTGPVKCSDIVSCGSITSDGGFGPVRVGLSPSQIQAINEAPLDSPKMWTEYLAESLLTGEPMAMENEIGVGYSEWEEIQQESIWGYY</sequence>
<proteinExistence type="inferred from homology"/>
<evidence type="ECO:0000256" key="5">
    <source>
        <dbReference type="ARBA" id="ARBA00023163"/>
    </source>
</evidence>
<dbReference type="InterPro" id="IPR001471">
    <property type="entry name" value="AP2/ERF_dom"/>
</dbReference>
<dbReference type="PANTHER" id="PTHR31985">
    <property type="entry name" value="ETHYLENE-RESPONSIVE TRANSCRIPTION FACTOR ERF042-RELATED"/>
    <property type="match status" value="1"/>
</dbReference>
<dbReference type="FunCoup" id="A0A2K2B1Y7">
    <property type="interactions" value="15"/>
</dbReference>
<dbReference type="PRINTS" id="PR00367">
    <property type="entry name" value="ETHRSPELEMNT"/>
</dbReference>